<dbReference type="GO" id="GO:0030026">
    <property type="term" value="P:intracellular manganese ion homeostasis"/>
    <property type="evidence" value="ECO:0007669"/>
    <property type="project" value="TreeGrafter"/>
</dbReference>
<dbReference type="SUPFAM" id="SSF57863">
    <property type="entry name" value="ArfGap/RecO-like zinc finger"/>
    <property type="match status" value="1"/>
</dbReference>
<dbReference type="EMBL" id="PJQM01000264">
    <property type="protein sequence ID" value="RCI05954.1"/>
    <property type="molecule type" value="Genomic_DNA"/>
</dbReference>
<name>A0A367KUW9_RHIST</name>
<dbReference type="InterPro" id="IPR037278">
    <property type="entry name" value="ARFGAP/RecO"/>
</dbReference>
<feature type="transmembrane region" description="Helical" evidence="11">
    <location>
        <begin position="48"/>
        <end position="70"/>
    </location>
</feature>
<feature type="transmembrane region" description="Helical" evidence="11">
    <location>
        <begin position="403"/>
        <end position="422"/>
    </location>
</feature>
<dbReference type="GO" id="GO:0005096">
    <property type="term" value="F:GTPase activator activity"/>
    <property type="evidence" value="ECO:0007669"/>
    <property type="project" value="UniProtKB-KW"/>
</dbReference>
<reference evidence="13 14" key="1">
    <citation type="journal article" date="2018" name="G3 (Bethesda)">
        <title>Phylogenetic and Phylogenomic Definition of Rhizopus Species.</title>
        <authorList>
            <person name="Gryganskyi A.P."/>
            <person name="Golan J."/>
            <person name="Dolatabadi S."/>
            <person name="Mondo S."/>
            <person name="Robb S."/>
            <person name="Idnurm A."/>
            <person name="Muszewska A."/>
            <person name="Steczkiewicz K."/>
            <person name="Masonjones S."/>
            <person name="Liao H.L."/>
            <person name="Gajdeczka M.T."/>
            <person name="Anike F."/>
            <person name="Vuek A."/>
            <person name="Anishchenko I.M."/>
            <person name="Voigt K."/>
            <person name="de Hoog G.S."/>
            <person name="Smith M.E."/>
            <person name="Heitman J."/>
            <person name="Vilgalys R."/>
            <person name="Stajich J.E."/>
        </authorList>
    </citation>
    <scope>NUCLEOTIDE SEQUENCE [LARGE SCALE GENOMIC DNA]</scope>
    <source>
        <strain evidence="13 14">LSU 92-RS-03</strain>
    </source>
</reference>
<feature type="transmembrane region" description="Helical" evidence="11">
    <location>
        <begin position="206"/>
        <end position="225"/>
    </location>
</feature>
<dbReference type="GO" id="GO:0005886">
    <property type="term" value="C:plasma membrane"/>
    <property type="evidence" value="ECO:0007669"/>
    <property type="project" value="TreeGrafter"/>
</dbReference>
<dbReference type="FunFam" id="1.10.220.150:FF:000014">
    <property type="entry name" value="ADP-ribosylation factor GTPase-activating protein"/>
    <property type="match status" value="1"/>
</dbReference>
<dbReference type="AlphaFoldDB" id="A0A367KUW9"/>
<evidence type="ECO:0000259" key="12">
    <source>
        <dbReference type="PROSITE" id="PS50115"/>
    </source>
</evidence>
<feature type="transmembrane region" description="Helical" evidence="11">
    <location>
        <begin position="7"/>
        <end position="28"/>
    </location>
</feature>
<evidence type="ECO:0000256" key="11">
    <source>
        <dbReference type="SAM" id="Phobius"/>
    </source>
</evidence>
<feature type="transmembrane region" description="Helical" evidence="11">
    <location>
        <begin position="164"/>
        <end position="186"/>
    </location>
</feature>
<feature type="compositionally biased region" description="Polar residues" evidence="10">
    <location>
        <begin position="664"/>
        <end position="676"/>
    </location>
</feature>
<evidence type="ECO:0000256" key="3">
    <source>
        <dbReference type="ARBA" id="ARBA00022692"/>
    </source>
</evidence>
<dbReference type="PRINTS" id="PR00447">
    <property type="entry name" value="NATRESASSCMP"/>
</dbReference>
<dbReference type="NCBIfam" id="NF037982">
    <property type="entry name" value="Nramp_1"/>
    <property type="match status" value="2"/>
</dbReference>
<evidence type="ECO:0000256" key="4">
    <source>
        <dbReference type="ARBA" id="ARBA00022723"/>
    </source>
</evidence>
<dbReference type="Pfam" id="PF01412">
    <property type="entry name" value="ArfGap"/>
    <property type="match status" value="1"/>
</dbReference>
<dbReference type="Proteomes" id="UP000253551">
    <property type="component" value="Unassembled WGS sequence"/>
</dbReference>
<feature type="transmembrane region" description="Helical" evidence="11">
    <location>
        <begin position="312"/>
        <end position="336"/>
    </location>
</feature>
<keyword evidence="7 11" id="KW-1133">Transmembrane helix</keyword>
<feature type="compositionally biased region" description="Low complexity" evidence="10">
    <location>
        <begin position="884"/>
        <end position="896"/>
    </location>
</feature>
<keyword evidence="14" id="KW-1185">Reference proteome</keyword>
<organism evidence="13 14">
    <name type="scientific">Rhizopus stolonifer</name>
    <name type="common">Rhizopus nigricans</name>
    <dbReference type="NCBI Taxonomy" id="4846"/>
    <lineage>
        <taxon>Eukaryota</taxon>
        <taxon>Fungi</taxon>
        <taxon>Fungi incertae sedis</taxon>
        <taxon>Mucoromycota</taxon>
        <taxon>Mucoromycotina</taxon>
        <taxon>Mucoromycetes</taxon>
        <taxon>Mucorales</taxon>
        <taxon>Mucorineae</taxon>
        <taxon>Rhizopodaceae</taxon>
        <taxon>Rhizopus</taxon>
    </lineage>
</organism>
<accession>A0A367KUW9</accession>
<dbReference type="OrthoDB" id="983479at2759"/>
<comment type="caution">
    <text evidence="13">The sequence shown here is derived from an EMBL/GenBank/DDBJ whole genome shotgun (WGS) entry which is preliminary data.</text>
</comment>
<dbReference type="NCBIfam" id="TIGR01197">
    <property type="entry name" value="nramp"/>
    <property type="match status" value="1"/>
</dbReference>
<dbReference type="InterPro" id="IPR001164">
    <property type="entry name" value="ArfGAP_dom"/>
</dbReference>
<gene>
    <name evidence="13" type="ORF">CU098_012285</name>
</gene>
<dbReference type="SMART" id="SM00105">
    <property type="entry name" value="ArfGap"/>
    <property type="match status" value="1"/>
</dbReference>
<dbReference type="GO" id="GO:0008270">
    <property type="term" value="F:zinc ion binding"/>
    <property type="evidence" value="ECO:0007669"/>
    <property type="project" value="UniProtKB-KW"/>
</dbReference>
<feature type="compositionally biased region" description="Low complexity" evidence="10">
    <location>
        <begin position="677"/>
        <end position="692"/>
    </location>
</feature>
<dbReference type="PANTHER" id="PTHR11706:SF101">
    <property type="entry name" value="MANGANESE TRANSPORTER SMF1"/>
    <property type="match status" value="1"/>
</dbReference>
<dbReference type="CDD" id="cd08830">
    <property type="entry name" value="ArfGap_ArfGap1"/>
    <property type="match status" value="1"/>
</dbReference>
<dbReference type="InterPro" id="IPR038508">
    <property type="entry name" value="ArfGAP_dom_sf"/>
</dbReference>
<feature type="transmembrane region" description="Helical" evidence="11">
    <location>
        <begin position="356"/>
        <end position="382"/>
    </location>
</feature>
<evidence type="ECO:0000256" key="1">
    <source>
        <dbReference type="ARBA" id="ARBA00004141"/>
    </source>
</evidence>
<keyword evidence="5 9" id="KW-0863">Zinc-finger</keyword>
<feature type="region of interest" description="Disordered" evidence="10">
    <location>
        <begin position="711"/>
        <end position="739"/>
    </location>
</feature>
<evidence type="ECO:0000313" key="14">
    <source>
        <dbReference type="Proteomes" id="UP000253551"/>
    </source>
</evidence>
<feature type="region of interest" description="Disordered" evidence="10">
    <location>
        <begin position="837"/>
        <end position="909"/>
    </location>
</feature>
<dbReference type="PANTHER" id="PTHR11706">
    <property type="entry name" value="SOLUTE CARRIER PROTEIN FAMILY 11 MEMBER"/>
    <property type="match status" value="1"/>
</dbReference>
<evidence type="ECO:0000256" key="10">
    <source>
        <dbReference type="SAM" id="MobiDB-lite"/>
    </source>
</evidence>
<feature type="compositionally biased region" description="Polar residues" evidence="10">
    <location>
        <begin position="712"/>
        <end position="722"/>
    </location>
</feature>
<evidence type="ECO:0000256" key="6">
    <source>
        <dbReference type="ARBA" id="ARBA00022833"/>
    </source>
</evidence>
<keyword evidence="6" id="KW-0862">Zinc</keyword>
<evidence type="ECO:0000256" key="5">
    <source>
        <dbReference type="ARBA" id="ARBA00022771"/>
    </source>
</evidence>
<evidence type="ECO:0000256" key="2">
    <source>
        <dbReference type="ARBA" id="ARBA00022468"/>
    </source>
</evidence>
<dbReference type="Pfam" id="PF01566">
    <property type="entry name" value="Nramp"/>
    <property type="match status" value="2"/>
</dbReference>
<dbReference type="Gene3D" id="1.10.220.150">
    <property type="entry name" value="Arf GTPase activating protein"/>
    <property type="match status" value="1"/>
</dbReference>
<keyword evidence="2" id="KW-0343">GTPase activation</keyword>
<feature type="region of interest" description="Disordered" evidence="10">
    <location>
        <begin position="664"/>
        <end position="698"/>
    </location>
</feature>
<sequence>MLTLRKVATYLKTLGKFIGPGFMVAVGYLDPGNWATDMEGGSSFGYRLLFIVLVSNLIAVFLQNLTIRLGTITGLDLASASKRHFPRWLNLFLYVLAEIAIIATDLAEVIGSAIALNLLFPKLPLPAGVAITAVDVFIILLFYNEEVEDDSSTSGRMVRVFEAFVMLLVAAVGICFIIELAYSDIVAVDVLKGYLPTKEIFTDPEVLYVAIGIIGATVMPHNLYLHSFIVQSRCREWKSKRPRVCKKGDLWVVKTMVPEENVIIENAGSQEILEKIGSHTSIRLQENINFENIKQDLENAVKKNLHYGFIDLLVALSFAFFVNCAILIVASANFYYTSNSQQVQDLFSAHALLMQYLGPPAAVVFALALLCAGQSSTLTATLAGQVIMSGFLGMTTRPWIRRIVTRLIAIIPAMVAACVAGRSGLSNMLVASQVALSIQLPFAVVPLVYLTSRKSTMQLDLVVEAKELPLLQQQVYVSFLDRLVSRFRFSQSKMDWSRFSQFNKIRTVKEYFIRPNQERPVMIEQEGETLNHLPPALTYPSAEYKKKLYEIQRTGENKTCFDCGAPNPQWASVSYGIFICLDCSGIHRSFGVHISFVRSITMDKWFDDQLKKMELGGNQKAKEFFSSQADYSSSMSVRDKYHSHFAELYRDKLTAEAEGRSWTPTLASKKANNASTRSLNQSERSQSSTSLSGNYTDNKSRNEEYFAKLGSLNDTRSDNLPPSQGGKFTGFGNPQFDYQPKQNNTDIHELINDPRAAIEKGWSLLSYVGKAAVELGRSVNDSYVKPAAAQISDPHFREQVRDNVNSYVSSFTQSRSNTGYSNTGYSNTGYSNTGFSSSNHTSTADDEMNDQDFFNHNLGSSNTTYSPTTASIPTAKASRPAMVSENSSVRARANSSNRKKTQNDDEWGW</sequence>
<dbReference type="GO" id="GO:0015086">
    <property type="term" value="F:cadmium ion transmembrane transporter activity"/>
    <property type="evidence" value="ECO:0007669"/>
    <property type="project" value="TreeGrafter"/>
</dbReference>
<evidence type="ECO:0000256" key="8">
    <source>
        <dbReference type="ARBA" id="ARBA00023136"/>
    </source>
</evidence>
<proteinExistence type="predicted"/>
<dbReference type="InterPro" id="IPR001046">
    <property type="entry name" value="NRAMP_fam"/>
</dbReference>
<keyword evidence="3 11" id="KW-0812">Transmembrane</keyword>
<feature type="transmembrane region" description="Helical" evidence="11">
    <location>
        <begin position="125"/>
        <end position="143"/>
    </location>
</feature>
<dbReference type="PROSITE" id="PS50115">
    <property type="entry name" value="ARFGAP"/>
    <property type="match status" value="1"/>
</dbReference>
<dbReference type="GO" id="GO:0034755">
    <property type="term" value="P:iron ion transmembrane transport"/>
    <property type="evidence" value="ECO:0007669"/>
    <property type="project" value="TreeGrafter"/>
</dbReference>
<feature type="transmembrane region" description="Helical" evidence="11">
    <location>
        <begin position="91"/>
        <end position="119"/>
    </location>
</feature>
<protein>
    <recommendedName>
        <fullName evidence="12">Arf-GAP domain-containing protein</fullName>
    </recommendedName>
</protein>
<dbReference type="STRING" id="4846.A0A367KUW9"/>
<evidence type="ECO:0000256" key="9">
    <source>
        <dbReference type="PROSITE-ProRule" id="PRU00288"/>
    </source>
</evidence>
<keyword evidence="8 11" id="KW-0472">Membrane</keyword>
<feature type="compositionally biased region" description="Polar residues" evidence="10">
    <location>
        <begin position="852"/>
        <end position="872"/>
    </location>
</feature>
<dbReference type="GO" id="GO:0005384">
    <property type="term" value="F:manganese ion transmembrane transporter activity"/>
    <property type="evidence" value="ECO:0007669"/>
    <property type="project" value="TreeGrafter"/>
</dbReference>
<evidence type="ECO:0000256" key="7">
    <source>
        <dbReference type="ARBA" id="ARBA00022989"/>
    </source>
</evidence>
<feature type="domain" description="Arf-GAP" evidence="12">
    <location>
        <begin position="545"/>
        <end position="662"/>
    </location>
</feature>
<keyword evidence="4" id="KW-0479">Metal-binding</keyword>
<comment type="subcellular location">
    <subcellularLocation>
        <location evidence="1">Membrane</location>
        <topology evidence="1">Multi-pass membrane protein</topology>
    </subcellularLocation>
</comment>
<evidence type="ECO:0000313" key="13">
    <source>
        <dbReference type="EMBL" id="RCI05954.1"/>
    </source>
</evidence>